<dbReference type="EMBL" id="KZ820460">
    <property type="protein sequence ID" value="PWN47342.1"/>
    <property type="molecule type" value="Genomic_DNA"/>
</dbReference>
<reference evidence="1 2" key="1">
    <citation type="journal article" date="2018" name="Mol. Biol. Evol.">
        <title>Broad Genomic Sampling Reveals a Smut Pathogenic Ancestry of the Fungal Clade Ustilaginomycotina.</title>
        <authorList>
            <person name="Kijpornyongpan T."/>
            <person name="Mondo S.J."/>
            <person name="Barry K."/>
            <person name="Sandor L."/>
            <person name="Lee J."/>
            <person name="Lipzen A."/>
            <person name="Pangilinan J."/>
            <person name="LaButti K."/>
            <person name="Hainaut M."/>
            <person name="Henrissat B."/>
            <person name="Grigoriev I.V."/>
            <person name="Spatafora J.W."/>
            <person name="Aime M.C."/>
        </authorList>
    </citation>
    <scope>NUCLEOTIDE SEQUENCE [LARGE SCALE GENOMIC DNA]</scope>
    <source>
        <strain evidence="1 2">SA 807</strain>
    </source>
</reference>
<name>A0ACD0NNC8_9BASI</name>
<accession>A0ACD0NNC8</accession>
<protein>
    <submittedName>
        <fullName evidence="1">Uncharacterized protein</fullName>
    </submittedName>
</protein>
<evidence type="ECO:0000313" key="1">
    <source>
        <dbReference type="EMBL" id="PWN47342.1"/>
    </source>
</evidence>
<evidence type="ECO:0000313" key="2">
    <source>
        <dbReference type="Proteomes" id="UP000245626"/>
    </source>
</evidence>
<keyword evidence="2" id="KW-1185">Reference proteome</keyword>
<dbReference type="Proteomes" id="UP000245626">
    <property type="component" value="Unassembled WGS sequence"/>
</dbReference>
<sequence>MSPRVGRWKGSWKAQEGDRESLPSFQFLADVELLRWMVGNTSSLDERGREGETERKGEIQKRGSIQLERSPMWAGLRGSRQPESTTSYRTALTRSESTPRLWELKDLPGTQPKRWTFQAVPTVGPCPLSSSSLPSFSRFFTSNKIRLRQLAPRGSSFLIVPEDIIEERGGRRGRGGGRVPKSYKIKI</sequence>
<proteinExistence type="predicted"/>
<gene>
    <name evidence="1" type="ORF">IE53DRAFT_390530</name>
</gene>
<organism evidence="1 2">
    <name type="scientific">Violaceomyces palustris</name>
    <dbReference type="NCBI Taxonomy" id="1673888"/>
    <lineage>
        <taxon>Eukaryota</taxon>
        <taxon>Fungi</taxon>
        <taxon>Dikarya</taxon>
        <taxon>Basidiomycota</taxon>
        <taxon>Ustilaginomycotina</taxon>
        <taxon>Ustilaginomycetes</taxon>
        <taxon>Violaceomycetales</taxon>
        <taxon>Violaceomycetaceae</taxon>
        <taxon>Violaceomyces</taxon>
    </lineage>
</organism>